<evidence type="ECO:0000256" key="2">
    <source>
        <dbReference type="SAM" id="SignalP"/>
    </source>
</evidence>
<keyword evidence="2" id="KW-0732">Signal</keyword>
<feature type="signal peptide" evidence="2">
    <location>
        <begin position="1"/>
        <end position="23"/>
    </location>
</feature>
<organism evidence="4">
    <name type="scientific">Vitiosangium cumulatum</name>
    <dbReference type="NCBI Taxonomy" id="1867796"/>
    <lineage>
        <taxon>Bacteria</taxon>
        <taxon>Pseudomonadati</taxon>
        <taxon>Myxococcota</taxon>
        <taxon>Myxococcia</taxon>
        <taxon>Myxococcales</taxon>
        <taxon>Cystobacterineae</taxon>
        <taxon>Archangiaceae</taxon>
        <taxon>Vitiosangium</taxon>
    </lineage>
</organism>
<dbReference type="AlphaFoldDB" id="A0A7D4XME1"/>
<feature type="chain" id="PRO_5027587814" description="ADYC domain-containing protein" evidence="2">
    <location>
        <begin position="24"/>
        <end position="353"/>
    </location>
</feature>
<accession>A0A7D4XME1</accession>
<evidence type="ECO:0000256" key="1">
    <source>
        <dbReference type="SAM" id="MobiDB-lite"/>
    </source>
</evidence>
<evidence type="ECO:0000313" key="4">
    <source>
        <dbReference type="EMBL" id="QKW93724.1"/>
    </source>
</evidence>
<sequence length="353" mass="38212">MKTVMRKSVLAGLCLVLAAPAFAGEPSDSKPEKSSPGLAGAPVSEAERYARRCQGRVPNRGVWPQGTMLWGTRSVWGERKEPDERRSVLVSVDLAPVRPAAPEVPALRVEGGRLVASPEASRSLVGTVLQGTSSEGKPVEVAVCGAEPSPGDSELVWYRIEAWNPVAQRWENPCVGTSQIPDPRAVAVSGVWDASGAHQEVEGKFTLACENGAITKCINWGYKPWARHNGQTLAEVHQACTRMARADYCGNGQSHTRPDTTIDMYDRLGVLTRTTERSVAWAPERASFEAAWAADGASCLARTRDRRALETVLRECPGRFQVGQAVELGEGDRCTVRRAGVNPEAALLRNRAY</sequence>
<feature type="domain" description="ADYC" evidence="3">
    <location>
        <begin position="123"/>
        <end position="305"/>
    </location>
</feature>
<dbReference type="Pfam" id="PF20032">
    <property type="entry name" value="ADYC"/>
    <property type="match status" value="1"/>
</dbReference>
<reference evidence="4" key="1">
    <citation type="journal article" date="2020" name="Molecules">
        <title>2-Hydroxysorangiadenosine: Structure and Biosynthesis of a Myxobacterial Sesquiterpene-Nucleoside.</title>
        <authorList>
            <person name="Okoth D.A."/>
            <person name="Hug J.J."/>
            <person name="Garcia R."/>
            <person name="Sproer C."/>
            <person name="Overmann J."/>
            <person name="Muller R."/>
        </authorList>
    </citation>
    <scope>NUCLEOTIDE SEQUENCE</scope>
    <source>
        <strain evidence="4">MCy10943</strain>
    </source>
</reference>
<feature type="region of interest" description="Disordered" evidence="1">
    <location>
        <begin position="24"/>
        <end position="43"/>
    </location>
</feature>
<proteinExistence type="predicted"/>
<protein>
    <recommendedName>
        <fullName evidence="3">ADYC domain-containing protein</fullName>
    </recommendedName>
</protein>
<name>A0A7D4XME1_9BACT</name>
<dbReference type="InterPro" id="IPR045426">
    <property type="entry name" value="ADYC"/>
</dbReference>
<dbReference type="EMBL" id="MT520813">
    <property type="protein sequence ID" value="QKW93724.1"/>
    <property type="molecule type" value="Genomic_DNA"/>
</dbReference>
<evidence type="ECO:0000259" key="3">
    <source>
        <dbReference type="Pfam" id="PF20032"/>
    </source>
</evidence>